<accession>A0A0L0GER5</accession>
<evidence type="ECO:0000256" key="1">
    <source>
        <dbReference type="SAM" id="MobiDB-lite"/>
    </source>
</evidence>
<gene>
    <name evidence="2" type="ORF">SARC_00392</name>
</gene>
<dbReference type="Proteomes" id="UP000054560">
    <property type="component" value="Unassembled WGS sequence"/>
</dbReference>
<reference evidence="2 3" key="1">
    <citation type="submission" date="2011-02" db="EMBL/GenBank/DDBJ databases">
        <title>The Genome Sequence of Sphaeroforma arctica JP610.</title>
        <authorList>
            <consortium name="The Broad Institute Genome Sequencing Platform"/>
            <person name="Russ C."/>
            <person name="Cuomo C."/>
            <person name="Young S.K."/>
            <person name="Zeng Q."/>
            <person name="Gargeya S."/>
            <person name="Alvarado L."/>
            <person name="Berlin A."/>
            <person name="Chapman S.B."/>
            <person name="Chen Z."/>
            <person name="Freedman E."/>
            <person name="Gellesch M."/>
            <person name="Goldberg J."/>
            <person name="Griggs A."/>
            <person name="Gujja S."/>
            <person name="Heilman E."/>
            <person name="Heiman D."/>
            <person name="Howarth C."/>
            <person name="Mehta T."/>
            <person name="Neiman D."/>
            <person name="Pearson M."/>
            <person name="Roberts A."/>
            <person name="Saif S."/>
            <person name="Shea T."/>
            <person name="Shenoy N."/>
            <person name="Sisk P."/>
            <person name="Stolte C."/>
            <person name="Sykes S."/>
            <person name="White J."/>
            <person name="Yandava C."/>
            <person name="Burger G."/>
            <person name="Gray M.W."/>
            <person name="Holland P.W.H."/>
            <person name="King N."/>
            <person name="Lang F.B.F."/>
            <person name="Roger A.J."/>
            <person name="Ruiz-Trillo I."/>
            <person name="Haas B."/>
            <person name="Nusbaum C."/>
            <person name="Birren B."/>
        </authorList>
    </citation>
    <scope>NUCLEOTIDE SEQUENCE [LARGE SCALE GENOMIC DNA]</scope>
    <source>
        <strain evidence="2 3">JP610</strain>
    </source>
</reference>
<sequence>MRERKGAYTAEDILTQIANGIPMHTAEKTNADSEGDTVELETLASITRLSRYGRRQSVGPVGISGAHYKVRLSRKPKYKHKQARTPVHCQLVLGIGNHTHNMRANADGIVFTTTKINVIATDTLGMGEKSATTPQNVNVYSSTQCSKDIFLRYRCSKFSTHIHTFETSIAFCIVREIQLTALNQDEVTGRDPNDPVAERRDGNRDPDIEFRIE</sequence>
<keyword evidence="3" id="KW-1185">Reference proteome</keyword>
<dbReference type="RefSeq" id="XP_014161409.1">
    <property type="nucleotide sequence ID" value="XM_014305934.1"/>
</dbReference>
<proteinExistence type="predicted"/>
<organism evidence="2 3">
    <name type="scientific">Sphaeroforma arctica JP610</name>
    <dbReference type="NCBI Taxonomy" id="667725"/>
    <lineage>
        <taxon>Eukaryota</taxon>
        <taxon>Ichthyosporea</taxon>
        <taxon>Ichthyophonida</taxon>
        <taxon>Sphaeroforma</taxon>
    </lineage>
</organism>
<feature type="compositionally biased region" description="Basic and acidic residues" evidence="1">
    <location>
        <begin position="187"/>
        <end position="213"/>
    </location>
</feature>
<evidence type="ECO:0000313" key="2">
    <source>
        <dbReference type="EMBL" id="KNC87507.1"/>
    </source>
</evidence>
<evidence type="ECO:0000313" key="3">
    <source>
        <dbReference type="Proteomes" id="UP000054560"/>
    </source>
</evidence>
<dbReference type="EMBL" id="KQ241607">
    <property type="protein sequence ID" value="KNC87507.1"/>
    <property type="molecule type" value="Genomic_DNA"/>
</dbReference>
<protein>
    <submittedName>
        <fullName evidence="2">Uncharacterized protein</fullName>
    </submittedName>
</protein>
<feature type="region of interest" description="Disordered" evidence="1">
    <location>
        <begin position="185"/>
        <end position="213"/>
    </location>
</feature>
<dbReference type="GeneID" id="25900896"/>
<dbReference type="AlphaFoldDB" id="A0A0L0GER5"/>
<name>A0A0L0GER5_9EUKA</name>